<dbReference type="EMBL" id="JANPWB010000014">
    <property type="protein sequence ID" value="KAJ1097297.1"/>
    <property type="molecule type" value="Genomic_DNA"/>
</dbReference>
<comment type="caution">
    <text evidence="1">The sequence shown here is derived from an EMBL/GenBank/DDBJ whole genome shotgun (WGS) entry which is preliminary data.</text>
</comment>
<dbReference type="Proteomes" id="UP001066276">
    <property type="component" value="Chromosome 10"/>
</dbReference>
<gene>
    <name evidence="1" type="ORF">NDU88_002422</name>
</gene>
<dbReference type="AlphaFoldDB" id="A0AAV7M1F6"/>
<evidence type="ECO:0000313" key="2">
    <source>
        <dbReference type="Proteomes" id="UP001066276"/>
    </source>
</evidence>
<organism evidence="1 2">
    <name type="scientific">Pleurodeles waltl</name>
    <name type="common">Iberian ribbed newt</name>
    <dbReference type="NCBI Taxonomy" id="8319"/>
    <lineage>
        <taxon>Eukaryota</taxon>
        <taxon>Metazoa</taxon>
        <taxon>Chordata</taxon>
        <taxon>Craniata</taxon>
        <taxon>Vertebrata</taxon>
        <taxon>Euteleostomi</taxon>
        <taxon>Amphibia</taxon>
        <taxon>Batrachia</taxon>
        <taxon>Caudata</taxon>
        <taxon>Salamandroidea</taxon>
        <taxon>Salamandridae</taxon>
        <taxon>Pleurodelinae</taxon>
        <taxon>Pleurodeles</taxon>
    </lineage>
</organism>
<evidence type="ECO:0000313" key="1">
    <source>
        <dbReference type="EMBL" id="KAJ1097297.1"/>
    </source>
</evidence>
<accession>A0AAV7M1F6</accession>
<sequence length="114" mass="12411">MLLPGPTRALAQRSTAYRGPSVRMKLGGEKKKTKAWAQNLGSSQLPLCQLFYVGATRPPHEHRVLHAAVVRPEPGSVSSLTSSAICTVVALIRATQSPLIPTRLRINIRDTVFI</sequence>
<keyword evidence="2" id="KW-1185">Reference proteome</keyword>
<reference evidence="1" key="1">
    <citation type="journal article" date="2022" name="bioRxiv">
        <title>Sequencing and chromosome-scale assembly of the giantPleurodeles waltlgenome.</title>
        <authorList>
            <person name="Brown T."/>
            <person name="Elewa A."/>
            <person name="Iarovenko S."/>
            <person name="Subramanian E."/>
            <person name="Araus A.J."/>
            <person name="Petzold A."/>
            <person name="Susuki M."/>
            <person name="Suzuki K.-i.T."/>
            <person name="Hayashi T."/>
            <person name="Toyoda A."/>
            <person name="Oliveira C."/>
            <person name="Osipova E."/>
            <person name="Leigh N.D."/>
            <person name="Simon A."/>
            <person name="Yun M.H."/>
        </authorList>
    </citation>
    <scope>NUCLEOTIDE SEQUENCE</scope>
    <source>
        <strain evidence="1">20211129_DDA</strain>
        <tissue evidence="1">Liver</tissue>
    </source>
</reference>
<proteinExistence type="predicted"/>
<name>A0AAV7M1F6_PLEWA</name>
<protein>
    <submittedName>
        <fullName evidence="1">Uncharacterized protein</fullName>
    </submittedName>
</protein>